<keyword evidence="2" id="KW-0813">Transport</keyword>
<dbReference type="GO" id="GO:0015225">
    <property type="term" value="F:biotin transmembrane transporter activity"/>
    <property type="evidence" value="ECO:0007669"/>
    <property type="project" value="UniProtKB-UniRule"/>
</dbReference>
<sequence>MKKGKTKEFCIAGLLAACTAVLAQIVIPIGPVPFNLAVFGAFLSGMLLSPGMAVLSMGTYWLMAAIGLPVMAGMQGGLGAVLSPTGGYVAGYLLLAGCTALAAKGSAPMRWAGMALGLVLCYTLGTAWFILATGTSLPAALSLCVVPFIPADAAKAIAAFWLAQTLKRRVLQKV</sequence>
<dbReference type="AlphaFoldDB" id="A0A9D2Q344"/>
<dbReference type="PIRSF" id="PIRSF016661">
    <property type="entry name" value="BioY"/>
    <property type="match status" value="1"/>
</dbReference>
<dbReference type="PANTHER" id="PTHR34295">
    <property type="entry name" value="BIOTIN TRANSPORTER BIOY"/>
    <property type="match status" value="1"/>
</dbReference>
<feature type="transmembrane region" description="Helical" evidence="3">
    <location>
        <begin position="111"/>
        <end position="131"/>
    </location>
</feature>
<evidence type="ECO:0000313" key="5">
    <source>
        <dbReference type="Proteomes" id="UP000823918"/>
    </source>
</evidence>
<proteinExistence type="inferred from homology"/>
<dbReference type="Pfam" id="PF02632">
    <property type="entry name" value="BioY"/>
    <property type="match status" value="1"/>
</dbReference>
<comment type="caution">
    <text evidence="4">The sequence shown here is derived from an EMBL/GenBank/DDBJ whole genome shotgun (WGS) entry which is preliminary data.</text>
</comment>
<keyword evidence="3" id="KW-1133">Transmembrane helix</keyword>
<feature type="transmembrane region" description="Helical" evidence="3">
    <location>
        <begin position="137"/>
        <end position="163"/>
    </location>
</feature>
<dbReference type="GO" id="GO:0005886">
    <property type="term" value="C:plasma membrane"/>
    <property type="evidence" value="ECO:0007669"/>
    <property type="project" value="UniProtKB-SubCell"/>
</dbReference>
<evidence type="ECO:0000313" key="4">
    <source>
        <dbReference type="EMBL" id="HJC72048.1"/>
    </source>
</evidence>
<keyword evidence="2" id="KW-1003">Cell membrane</keyword>
<organism evidence="4 5">
    <name type="scientific">Candidatus Ruthenibacterium merdavium</name>
    <dbReference type="NCBI Taxonomy" id="2838752"/>
    <lineage>
        <taxon>Bacteria</taxon>
        <taxon>Bacillati</taxon>
        <taxon>Bacillota</taxon>
        <taxon>Clostridia</taxon>
        <taxon>Eubacteriales</taxon>
        <taxon>Oscillospiraceae</taxon>
        <taxon>Ruthenibacterium</taxon>
    </lineage>
</organism>
<keyword evidence="3" id="KW-0812">Transmembrane</keyword>
<dbReference type="EMBL" id="DWWA01000021">
    <property type="protein sequence ID" value="HJC72048.1"/>
    <property type="molecule type" value="Genomic_DNA"/>
</dbReference>
<name>A0A9D2Q344_9FIRM</name>
<dbReference type="Gene3D" id="1.10.1760.20">
    <property type="match status" value="1"/>
</dbReference>
<feature type="transmembrane region" description="Helical" evidence="3">
    <location>
        <begin position="87"/>
        <end position="104"/>
    </location>
</feature>
<dbReference type="Proteomes" id="UP000823918">
    <property type="component" value="Unassembled WGS sequence"/>
</dbReference>
<evidence type="ECO:0000256" key="2">
    <source>
        <dbReference type="PIRNR" id="PIRNR016661"/>
    </source>
</evidence>
<reference evidence="4" key="2">
    <citation type="submission" date="2021-04" db="EMBL/GenBank/DDBJ databases">
        <authorList>
            <person name="Gilroy R."/>
        </authorList>
    </citation>
    <scope>NUCLEOTIDE SEQUENCE</scope>
    <source>
        <strain evidence="4">5933</strain>
    </source>
</reference>
<protein>
    <recommendedName>
        <fullName evidence="2">Biotin transporter</fullName>
    </recommendedName>
</protein>
<evidence type="ECO:0000256" key="3">
    <source>
        <dbReference type="SAM" id="Phobius"/>
    </source>
</evidence>
<dbReference type="PANTHER" id="PTHR34295:SF1">
    <property type="entry name" value="BIOTIN TRANSPORTER BIOY"/>
    <property type="match status" value="1"/>
</dbReference>
<evidence type="ECO:0000256" key="1">
    <source>
        <dbReference type="ARBA" id="ARBA00010692"/>
    </source>
</evidence>
<comment type="subcellular location">
    <subcellularLocation>
        <location evidence="2">Cell membrane</location>
        <topology evidence="2">Multi-pass membrane protein</topology>
    </subcellularLocation>
</comment>
<dbReference type="InterPro" id="IPR003784">
    <property type="entry name" value="BioY"/>
</dbReference>
<comment type="similarity">
    <text evidence="1 2">Belongs to the BioY family.</text>
</comment>
<keyword evidence="2 3" id="KW-0472">Membrane</keyword>
<gene>
    <name evidence="4" type="ORF">H9698_04535</name>
</gene>
<reference evidence="4" key="1">
    <citation type="journal article" date="2021" name="PeerJ">
        <title>Extensive microbial diversity within the chicken gut microbiome revealed by metagenomics and culture.</title>
        <authorList>
            <person name="Gilroy R."/>
            <person name="Ravi A."/>
            <person name="Getino M."/>
            <person name="Pursley I."/>
            <person name="Horton D.L."/>
            <person name="Alikhan N.F."/>
            <person name="Baker D."/>
            <person name="Gharbi K."/>
            <person name="Hall N."/>
            <person name="Watson M."/>
            <person name="Adriaenssens E.M."/>
            <person name="Foster-Nyarko E."/>
            <person name="Jarju S."/>
            <person name="Secka A."/>
            <person name="Antonio M."/>
            <person name="Oren A."/>
            <person name="Chaudhuri R.R."/>
            <person name="La Ragione R."/>
            <person name="Hildebrand F."/>
            <person name="Pallen M.J."/>
        </authorList>
    </citation>
    <scope>NUCLEOTIDE SEQUENCE</scope>
    <source>
        <strain evidence="4">5933</strain>
    </source>
</reference>
<accession>A0A9D2Q344</accession>